<dbReference type="EMBL" id="PQVH01000008">
    <property type="protein sequence ID" value="TFW71504.1"/>
    <property type="molecule type" value="Genomic_DNA"/>
</dbReference>
<evidence type="ECO:0000313" key="5">
    <source>
        <dbReference type="Proteomes" id="UP000297706"/>
    </source>
</evidence>
<proteinExistence type="predicted"/>
<dbReference type="PANTHER" id="PTHR37813">
    <property type="entry name" value="FELS-2 PROPHAGE PROTEIN"/>
    <property type="match status" value="1"/>
</dbReference>
<organism evidence="4 5">
    <name type="scientific">Methylotenera oryzisoli</name>
    <dbReference type="NCBI Taxonomy" id="2080758"/>
    <lineage>
        <taxon>Bacteria</taxon>
        <taxon>Pseudomonadati</taxon>
        <taxon>Pseudomonadota</taxon>
        <taxon>Betaproteobacteria</taxon>
        <taxon>Nitrosomonadales</taxon>
        <taxon>Methylophilaceae</taxon>
        <taxon>Methylotenera</taxon>
    </lineage>
</organism>
<reference evidence="4 5" key="1">
    <citation type="submission" date="2018-02" db="EMBL/GenBank/DDBJ databases">
        <title>A novel lanthanide dependent methylotroph, Methylotenera sp. La3113.</title>
        <authorList>
            <person name="Lv H."/>
            <person name="Tani A."/>
        </authorList>
    </citation>
    <scope>NUCLEOTIDE SEQUENCE [LARGE SCALE GENOMIC DNA]</scope>
    <source>
        <strain evidence="4 5">La3113</strain>
    </source>
</reference>
<dbReference type="Proteomes" id="UP000297706">
    <property type="component" value="Unassembled WGS sequence"/>
</dbReference>
<evidence type="ECO:0000313" key="4">
    <source>
        <dbReference type="EMBL" id="TFW71504.1"/>
    </source>
</evidence>
<evidence type="ECO:0000259" key="3">
    <source>
        <dbReference type="Pfam" id="PF10145"/>
    </source>
</evidence>
<dbReference type="Pfam" id="PF10145">
    <property type="entry name" value="PhageMin_Tail"/>
    <property type="match status" value="1"/>
</dbReference>
<keyword evidence="5" id="KW-1185">Reference proteome</keyword>
<dbReference type="RefSeq" id="WP_135277049.1">
    <property type="nucleotide sequence ID" value="NZ_PQVH01000008.1"/>
</dbReference>
<keyword evidence="2" id="KW-0812">Transmembrane</keyword>
<protein>
    <submittedName>
        <fullName evidence="4">Phage tail tape measure protein</fullName>
    </submittedName>
</protein>
<sequence>MSQNLKLEVILSAINKATAPLKAITKGSSETAKALKAARDNLRALNAQQNDINGFRKLDKDIAINNNSLAASSAKIKQLKQEMDGVEKPTAAMNKAFNAAVKEAGRLKQEHNDLIQKQQQLRSQLSNSGIDTAKLATHQRQLKADMASATEQVSKQTIALEKQSELAKRINAITAARDKSLQTRDKLASAGASTAATGVAIGVPIVKVIKDYSSFETAMLGVTKQVNGARDANGAYTSTYYEMSDAIKDMSERLPLTSIQLAQLVEGSARMGIEGKKNLLTFTEQTAIMAAAFELPTDQVAEDVGMISNLYKIPIDKIHEFGDAVNYLDDNAQSKGADIINVMKRIAGTATTAGMNFKEAAALGSTFLTLGASEEVAATASNAMINRLSNAPILESSKRYAGGLKMLGLEATKLQQAMNKNATGTILDVLDRIKALPKDKQLEASTRLFGVEYGDDASKLAQNLQEYRRQLQLTKDVQAKGSMAKESSAQNNSLDAQYTMSMNSAFNTSTELGQQLKPALIDILGVIRSITSGMRDWVKEHPVLTGYILKVVAALSIITIGVGGLLIAIAAIMGPMILMRYALGMIGIKGGLLIPVLRGVGMVIGFIGRMLLLNPIGLAVTAIAGSALLIYKYWEPIKGFFTRLWDSITKTFNSFIEPIMKAITKVKEWIGGGKNSGLALAGAGTGGPIIKNTPAIKPRGYNYAQAVTHAPVINVHPTPGMSEAQLAKLVSQEVEKTNNAAVARSRSTLRDRD</sequence>
<dbReference type="NCBIfam" id="TIGR01760">
    <property type="entry name" value="tape_meas_TP901"/>
    <property type="match status" value="1"/>
</dbReference>
<dbReference type="OrthoDB" id="8019720at2"/>
<name>A0A4Y9VRB4_9PROT</name>
<feature type="transmembrane region" description="Helical" evidence="2">
    <location>
        <begin position="616"/>
        <end position="634"/>
    </location>
</feature>
<dbReference type="InterPro" id="IPR010090">
    <property type="entry name" value="Phage_tape_meas"/>
</dbReference>
<evidence type="ECO:0000256" key="2">
    <source>
        <dbReference type="SAM" id="Phobius"/>
    </source>
</evidence>
<evidence type="ECO:0000256" key="1">
    <source>
        <dbReference type="ARBA" id="ARBA00022612"/>
    </source>
</evidence>
<accession>A0A4Y9VRB4</accession>
<dbReference type="PANTHER" id="PTHR37813:SF1">
    <property type="entry name" value="FELS-2 PROPHAGE PROTEIN"/>
    <property type="match status" value="1"/>
</dbReference>
<keyword evidence="2" id="KW-1133">Transmembrane helix</keyword>
<gene>
    <name evidence="4" type="ORF">C3Y98_05245</name>
</gene>
<keyword evidence="2" id="KW-0472">Membrane</keyword>
<feature type="transmembrane region" description="Helical" evidence="2">
    <location>
        <begin position="551"/>
        <end position="578"/>
    </location>
</feature>
<feature type="transmembrane region" description="Helical" evidence="2">
    <location>
        <begin position="590"/>
        <end position="610"/>
    </location>
</feature>
<comment type="caution">
    <text evidence="4">The sequence shown here is derived from an EMBL/GenBank/DDBJ whole genome shotgun (WGS) entry which is preliminary data.</text>
</comment>
<dbReference type="AlphaFoldDB" id="A0A4Y9VRB4"/>
<keyword evidence="1" id="KW-1188">Viral release from host cell</keyword>
<feature type="domain" description="Phage tail tape measure protein" evidence="3">
    <location>
        <begin position="245"/>
        <end position="450"/>
    </location>
</feature>